<gene>
    <name evidence="1" type="ORF">KDD17_12725</name>
</gene>
<accession>A0A975JC79</accession>
<proteinExistence type="predicted"/>
<dbReference type="RefSeq" id="WP_212704002.1">
    <property type="nucleotide sequence ID" value="NZ_CP073581.1"/>
</dbReference>
<name>A0A975JC79_9RHOB</name>
<dbReference type="AlphaFoldDB" id="A0A975JC79"/>
<dbReference type="SUPFAM" id="SSF52540">
    <property type="entry name" value="P-loop containing nucleoside triphosphate hydrolases"/>
    <property type="match status" value="1"/>
</dbReference>
<dbReference type="Gene3D" id="3.40.50.300">
    <property type="entry name" value="P-loop containing nucleotide triphosphate hydrolases"/>
    <property type="match status" value="1"/>
</dbReference>
<dbReference type="InterPro" id="IPR027417">
    <property type="entry name" value="P-loop_NTPase"/>
</dbReference>
<keyword evidence="2" id="KW-1185">Reference proteome</keyword>
<dbReference type="KEGG" id="sual:KDD17_12725"/>
<organism evidence="1 2">
    <name type="scientific">Sulfitobacter albidus</name>
    <dbReference type="NCBI Taxonomy" id="2829501"/>
    <lineage>
        <taxon>Bacteria</taxon>
        <taxon>Pseudomonadati</taxon>
        <taxon>Pseudomonadota</taxon>
        <taxon>Alphaproteobacteria</taxon>
        <taxon>Rhodobacterales</taxon>
        <taxon>Roseobacteraceae</taxon>
        <taxon>Sulfitobacter</taxon>
    </lineage>
</organism>
<reference evidence="1" key="1">
    <citation type="submission" date="2021-04" db="EMBL/GenBank/DDBJ databases">
        <title>Complete genome sequence for Sulfitobacter sp. strain JK7-1.</title>
        <authorList>
            <person name="Park S.-J."/>
        </authorList>
    </citation>
    <scope>NUCLEOTIDE SEQUENCE</scope>
    <source>
        <strain evidence="1">JK7-1</strain>
    </source>
</reference>
<protein>
    <submittedName>
        <fullName evidence="1">Uncharacterized protein</fullName>
    </submittedName>
</protein>
<evidence type="ECO:0000313" key="2">
    <source>
        <dbReference type="Proteomes" id="UP000683291"/>
    </source>
</evidence>
<sequence>MPRRIVLHAGFHKTGTSSVQATLRANRKTLMPACAIRLKGQMSELMSATRGYSTVGTPDALDKVRRRFDALLAGLPGMPRRTLLLSAEELSGHMPGRGDLTSYAAAPVLMYLFWERARDAFPATPFAMVFGLRDPADWQRSAWAEHVTSSSMTLSLAEFCDRYPHAPDLAGVVRDVTSRVPAPVHSFALEDAAARRLGPADAVLDHCDLPDALRATLTPQPVQNARLSDDTLAALLEANRTHRAPEARSAAKRAILEDAR</sequence>
<evidence type="ECO:0000313" key="1">
    <source>
        <dbReference type="EMBL" id="QUJ75802.1"/>
    </source>
</evidence>
<dbReference type="EMBL" id="CP073581">
    <property type="protein sequence ID" value="QUJ75802.1"/>
    <property type="molecule type" value="Genomic_DNA"/>
</dbReference>
<dbReference type="Proteomes" id="UP000683291">
    <property type="component" value="Chromosome 1"/>
</dbReference>